<keyword evidence="11" id="KW-1185">Reference proteome</keyword>
<dbReference type="PANTHER" id="PTHR11129">
    <property type="entry name" value="PROTEIN FARNESYLTRANSFERASE ALPHA SUBUNIT/RAB GERANYLGERANYL TRANSFERASE ALPHA SUBUNIT"/>
    <property type="match status" value="1"/>
</dbReference>
<dbReference type="FunFam" id="1.25.40.120:FF:000035">
    <property type="entry name" value="Geranylgeranyl transferase type-2 subunit alpha"/>
    <property type="match status" value="1"/>
</dbReference>
<name>A0A9P8NS99_9ASCO</name>
<comment type="caution">
    <text evidence="10">The sequence shown here is derived from an EMBL/GenBank/DDBJ whole genome shotgun (WGS) entry which is preliminary data.</text>
</comment>
<dbReference type="Proteomes" id="UP000788993">
    <property type="component" value="Unassembled WGS sequence"/>
</dbReference>
<evidence type="ECO:0000256" key="5">
    <source>
        <dbReference type="ARBA" id="ARBA00022679"/>
    </source>
</evidence>
<comment type="catalytic activity">
    <reaction evidence="8 9">
        <text>geranylgeranyl diphosphate + L-cysteinyl-[protein] = S-geranylgeranyl-L-cysteinyl-[protein] + diphosphate</text>
        <dbReference type="Rhea" id="RHEA:21240"/>
        <dbReference type="Rhea" id="RHEA-COMP:10131"/>
        <dbReference type="Rhea" id="RHEA-COMP:11537"/>
        <dbReference type="ChEBI" id="CHEBI:29950"/>
        <dbReference type="ChEBI" id="CHEBI:33019"/>
        <dbReference type="ChEBI" id="CHEBI:57533"/>
        <dbReference type="ChEBI" id="CHEBI:86021"/>
        <dbReference type="EC" id="2.5.1.60"/>
    </reaction>
</comment>
<evidence type="ECO:0000256" key="1">
    <source>
        <dbReference type="ARBA" id="ARBA00006734"/>
    </source>
</evidence>
<evidence type="ECO:0000313" key="10">
    <source>
        <dbReference type="EMBL" id="KAH3659038.1"/>
    </source>
</evidence>
<reference evidence="10" key="1">
    <citation type="journal article" date="2021" name="Open Biol.">
        <title>Shared evolutionary footprints suggest mitochondrial oxidative damage underlies multiple complex I losses in fungi.</title>
        <authorList>
            <person name="Schikora-Tamarit M.A."/>
            <person name="Marcet-Houben M."/>
            <person name="Nosek J."/>
            <person name="Gabaldon T."/>
        </authorList>
    </citation>
    <scope>NUCLEOTIDE SEQUENCE</scope>
    <source>
        <strain evidence="10">NCAIM Y.01608</strain>
    </source>
</reference>
<comment type="similarity">
    <text evidence="1 9">Belongs to the protein prenyltransferase subunit alpha family.</text>
</comment>
<evidence type="ECO:0000256" key="9">
    <source>
        <dbReference type="RuleBase" id="RU367120"/>
    </source>
</evidence>
<dbReference type="PROSITE" id="PS51147">
    <property type="entry name" value="PFTA"/>
    <property type="match status" value="4"/>
</dbReference>
<proteinExistence type="inferred from homology"/>
<gene>
    <name evidence="10" type="ORF">OGATHE_006764</name>
</gene>
<protein>
    <recommendedName>
        <fullName evidence="3 9">Geranylgeranyl transferase type-2 subunit alpha</fullName>
        <ecNumber evidence="2 9">2.5.1.60</ecNumber>
    </recommendedName>
    <alternativeName>
        <fullName evidence="7 9">Geranylgeranyl transferase type II subunit alpha</fullName>
    </alternativeName>
</protein>
<evidence type="ECO:0000256" key="2">
    <source>
        <dbReference type="ARBA" id="ARBA00012656"/>
    </source>
</evidence>
<evidence type="ECO:0000256" key="8">
    <source>
        <dbReference type="ARBA" id="ARBA00047658"/>
    </source>
</evidence>
<dbReference type="Pfam" id="PF01239">
    <property type="entry name" value="PPTA"/>
    <property type="match status" value="5"/>
</dbReference>
<evidence type="ECO:0000313" key="11">
    <source>
        <dbReference type="Proteomes" id="UP000788993"/>
    </source>
</evidence>
<dbReference type="AlphaFoldDB" id="A0A9P8NS99"/>
<dbReference type="PANTHER" id="PTHR11129:SF2">
    <property type="entry name" value="GERANYLGERANYL TRANSFERASE TYPE-2 SUBUNIT ALPHA"/>
    <property type="match status" value="1"/>
</dbReference>
<evidence type="ECO:0000256" key="4">
    <source>
        <dbReference type="ARBA" id="ARBA00022602"/>
    </source>
</evidence>
<keyword evidence="4 9" id="KW-0637">Prenyltransferase</keyword>
<keyword evidence="5 9" id="KW-0808">Transferase</keyword>
<dbReference type="Gene3D" id="1.25.40.120">
    <property type="entry name" value="Protein prenylyltransferase"/>
    <property type="match status" value="1"/>
</dbReference>
<sequence length="472" mass="55941">MLRPYFLTVWKSSGGLTKDTRLQKIKKDAVRITRYRSLTDRVLANKQNHVYNEKTLAQTEQLLDINPELYTIWNYRRDILLERFKTCDSDAIHDIMKNELALSVEYLRRFPKCYWIWNHRKWCLEYDCLTNWDAEMAMIDTFLKADSRNYHVWQYRRYVVDRMKLGQTSQEQLDTDLQEFNYTTKMINRDISNYSALHNRSRLVKMLFENSPESATVFHTKNKYEFLVQEFQMMKTAFYTDPDDSSVWIYLKWLLGDYFIDSISKEQARQVVETAIADINELNELELEDNGVDNQWCLKTLVFLEQQLRKKSDRACLAHVVVAQFEEKIFIQVPGRLQAIGSVVLVQADFDVENNVIYDMFAVGSQFQLFQRVSHERRLFVPDKQASAQYDDCVKVRGPLQRQFRRVQVVQHRPAQKTDLSGDSEVFGVLDEELLDQEITEIESPKFHKLFLQAQKSFSVFVLLLRRSHDAT</sequence>
<reference evidence="10" key="2">
    <citation type="submission" date="2021-01" db="EMBL/GenBank/DDBJ databases">
        <authorList>
            <person name="Schikora-Tamarit M.A."/>
        </authorList>
    </citation>
    <scope>NUCLEOTIDE SEQUENCE</scope>
    <source>
        <strain evidence="10">NCAIM Y.01608</strain>
    </source>
</reference>
<organism evidence="10 11">
    <name type="scientific">Ogataea polymorpha</name>
    <dbReference type="NCBI Taxonomy" id="460523"/>
    <lineage>
        <taxon>Eukaryota</taxon>
        <taxon>Fungi</taxon>
        <taxon>Dikarya</taxon>
        <taxon>Ascomycota</taxon>
        <taxon>Saccharomycotina</taxon>
        <taxon>Pichiomycetes</taxon>
        <taxon>Pichiales</taxon>
        <taxon>Pichiaceae</taxon>
        <taxon>Ogataea</taxon>
    </lineage>
</organism>
<dbReference type="GO" id="GO:0005968">
    <property type="term" value="C:Rab-protein geranylgeranyltransferase complex"/>
    <property type="evidence" value="ECO:0007669"/>
    <property type="project" value="TreeGrafter"/>
</dbReference>
<dbReference type="EMBL" id="JAEUBD010001571">
    <property type="protein sequence ID" value="KAH3659038.1"/>
    <property type="molecule type" value="Genomic_DNA"/>
</dbReference>
<dbReference type="InterPro" id="IPR002088">
    <property type="entry name" value="Prenyl_trans_a"/>
</dbReference>
<evidence type="ECO:0000256" key="7">
    <source>
        <dbReference type="ARBA" id="ARBA00031267"/>
    </source>
</evidence>
<dbReference type="EC" id="2.5.1.60" evidence="2 9"/>
<evidence type="ECO:0000256" key="3">
    <source>
        <dbReference type="ARBA" id="ARBA00014772"/>
    </source>
</evidence>
<comment type="function">
    <text evidence="9">Catalyzes the transfer of a geranyl-geranyl moiety from geranyl-geranyl pyrophosphate to cysteines occuring in specific C-terminal amino acid sequences.</text>
</comment>
<keyword evidence="6" id="KW-0677">Repeat</keyword>
<evidence type="ECO:0000256" key="6">
    <source>
        <dbReference type="ARBA" id="ARBA00022737"/>
    </source>
</evidence>
<dbReference type="SUPFAM" id="SSF48439">
    <property type="entry name" value="Protein prenylyltransferase"/>
    <property type="match status" value="1"/>
</dbReference>
<accession>A0A9P8NS99</accession>
<dbReference type="GO" id="GO:0004663">
    <property type="term" value="F:Rab geranylgeranyltransferase activity"/>
    <property type="evidence" value="ECO:0007669"/>
    <property type="project" value="UniProtKB-UniRule"/>
</dbReference>
<dbReference type="GO" id="GO:0097354">
    <property type="term" value="P:prenylation"/>
    <property type="evidence" value="ECO:0007669"/>
    <property type="project" value="UniProtKB-UniRule"/>
</dbReference>